<evidence type="ECO:0000259" key="11">
    <source>
        <dbReference type="Pfam" id="PF07715"/>
    </source>
</evidence>
<keyword evidence="13" id="KW-1185">Reference proteome</keyword>
<dbReference type="PROSITE" id="PS52016">
    <property type="entry name" value="TONB_DEPENDENT_REC_3"/>
    <property type="match status" value="1"/>
</dbReference>
<evidence type="ECO:0000256" key="5">
    <source>
        <dbReference type="ARBA" id="ARBA00023077"/>
    </source>
</evidence>
<dbReference type="InterPro" id="IPR037066">
    <property type="entry name" value="Plug_dom_sf"/>
</dbReference>
<dbReference type="EMBL" id="CP146284">
    <property type="protein sequence ID" value="WWV67979.1"/>
    <property type="molecule type" value="Genomic_DNA"/>
</dbReference>
<dbReference type="NCBIfam" id="TIGR04056">
    <property type="entry name" value="OMP_RagA_SusC"/>
    <property type="match status" value="1"/>
</dbReference>
<dbReference type="InterPro" id="IPR000531">
    <property type="entry name" value="Beta-barrel_TonB"/>
</dbReference>
<name>A0ABZ2ITD7_9BACT</name>
<dbReference type="Gene3D" id="2.40.170.20">
    <property type="entry name" value="TonB-dependent receptor, beta-barrel domain"/>
    <property type="match status" value="1"/>
</dbReference>
<dbReference type="SUPFAM" id="SSF56935">
    <property type="entry name" value="Porins"/>
    <property type="match status" value="1"/>
</dbReference>
<comment type="subcellular location">
    <subcellularLocation>
        <location evidence="1 8">Cell outer membrane</location>
        <topology evidence="1 8">Multi-pass membrane protein</topology>
    </subcellularLocation>
</comment>
<gene>
    <name evidence="12" type="ORF">NEE14_008205</name>
</gene>
<evidence type="ECO:0000313" key="13">
    <source>
        <dbReference type="Proteomes" id="UP001320603"/>
    </source>
</evidence>
<accession>A0ABZ2ITD7</accession>
<dbReference type="NCBIfam" id="TIGR04057">
    <property type="entry name" value="SusC_RagA_signa"/>
    <property type="match status" value="1"/>
</dbReference>
<evidence type="ECO:0000256" key="3">
    <source>
        <dbReference type="ARBA" id="ARBA00022452"/>
    </source>
</evidence>
<keyword evidence="6 8" id="KW-0472">Membrane</keyword>
<protein>
    <submittedName>
        <fullName evidence="12">SusC/RagA family TonB-linked outer membrane protein</fullName>
    </submittedName>
</protein>
<evidence type="ECO:0000313" key="12">
    <source>
        <dbReference type="EMBL" id="WWV67979.1"/>
    </source>
</evidence>
<dbReference type="InterPro" id="IPR012910">
    <property type="entry name" value="Plug_dom"/>
</dbReference>
<evidence type="ECO:0000256" key="2">
    <source>
        <dbReference type="ARBA" id="ARBA00022448"/>
    </source>
</evidence>
<evidence type="ECO:0000256" key="4">
    <source>
        <dbReference type="ARBA" id="ARBA00022692"/>
    </source>
</evidence>
<keyword evidence="5 9" id="KW-0798">TonB box</keyword>
<keyword evidence="3 8" id="KW-1134">Transmembrane beta strand</keyword>
<feature type="domain" description="TonB-dependent receptor plug" evidence="11">
    <location>
        <begin position="42"/>
        <end position="150"/>
    </location>
</feature>
<dbReference type="Pfam" id="PF00593">
    <property type="entry name" value="TonB_dep_Rec_b-barrel"/>
    <property type="match status" value="1"/>
</dbReference>
<evidence type="ECO:0000256" key="1">
    <source>
        <dbReference type="ARBA" id="ARBA00004571"/>
    </source>
</evidence>
<dbReference type="InterPro" id="IPR023997">
    <property type="entry name" value="TonB-dep_OMP_SusC/RagA_CS"/>
</dbReference>
<evidence type="ECO:0000256" key="9">
    <source>
        <dbReference type="RuleBase" id="RU003357"/>
    </source>
</evidence>
<evidence type="ECO:0000256" key="6">
    <source>
        <dbReference type="ARBA" id="ARBA00023136"/>
    </source>
</evidence>
<proteinExistence type="inferred from homology"/>
<dbReference type="Pfam" id="PF07715">
    <property type="entry name" value="Plug"/>
    <property type="match status" value="1"/>
</dbReference>
<dbReference type="InterPro" id="IPR039426">
    <property type="entry name" value="TonB-dep_rcpt-like"/>
</dbReference>
<dbReference type="InterPro" id="IPR036942">
    <property type="entry name" value="Beta-barrel_TonB_sf"/>
</dbReference>
<organism evidence="12 13">
    <name type="scientific">Parabacteroides absconsus</name>
    <dbReference type="NCBI Taxonomy" id="2951805"/>
    <lineage>
        <taxon>Bacteria</taxon>
        <taxon>Pseudomonadati</taxon>
        <taxon>Bacteroidota</taxon>
        <taxon>Bacteroidia</taxon>
        <taxon>Bacteroidales</taxon>
        <taxon>Tannerellaceae</taxon>
        <taxon>Parabacteroides</taxon>
    </lineage>
</organism>
<keyword evidence="2 8" id="KW-0813">Transport</keyword>
<reference evidence="12 13" key="1">
    <citation type="submission" date="2024-02" db="EMBL/GenBank/DDBJ databases">
        <title>Whole genome sequencing of Parabacteroides sp. AD58.</title>
        <authorList>
            <person name="Chaplin A.V."/>
            <person name="Pikina A.P."/>
            <person name="Sokolova S.R."/>
            <person name="Korostin D.O."/>
            <person name="Efimov B.A."/>
        </authorList>
    </citation>
    <scope>NUCLEOTIDE SEQUENCE [LARGE SCALE GENOMIC DNA]</scope>
    <source>
        <strain evidence="12 13">AD58</strain>
    </source>
</reference>
<dbReference type="Gene3D" id="2.170.130.10">
    <property type="entry name" value="TonB-dependent receptor, plug domain"/>
    <property type="match status" value="1"/>
</dbReference>
<keyword evidence="7 8" id="KW-0998">Cell outer membrane</keyword>
<sequence length="908" mass="99955">MACFLGFSLGAKGQVELISSDTLRIDSLRVEEIKVGYAVGSQQTVSGAVDKVSEKRMNKGFVTTPLEALSGQSAGVSISSGENRAAMLSSVRVRGTTSLTGGNDPLVIIDGVSADLSALNTIYPADIESFTILKDASETAQYGSRGASGVIEVATKKGKSESFRVSYTGNYGIQSVYKNLEMLSADEFRAVARQLNVDILDLGNQTNFPEEITRLGVMQNHHIAFGGGTNTTNYRASIGMMDRKEVVQNNAYQNFTAKVNLSQKAFQDRFQLDMGLFGSLQKNNYLTDEQKTFYSAATFNPTFPNHRNVKTGSWDQITNASQITNPLAWLEVQDDESNAHFNTHMKLSLLLNRHLTFSVFGSYSYNVIENSQYLPTSVWAHGQAYKGENKTEDLLGNMMLSYANTWGKHKLDVLGLAEVQKKILTGFYTTVTNFTTDQYGYNNLQAGAVRLWEGTGSFYESPRLASFLARINYVYDGKYVLTANARADASSKVGENNRWGFFPSTSLAWILSEEGFLKDVSFLNNLKLRAGYGVSGNLGAIDSYNSLQLMKPNGVVSVNGAPTVTMGVIRNANPDLKWEVKRTVNVGLDAGFFQNRLILAADYYRAKTSDMLYLYDVGVPPFAYNKLLANLGSMENSGVELGLGITPLQKKDMELNINVNVAFQKNKLLSLSGMYNGQYMSAPQYTPIASLNGAGFHGGNNHIVYQIVGESLGVFYLPHCTGLVEQADGSYRYEVADLNGNGVNLEDGEDRYVAGQATPKATLGSNFSFRYRNFDISLQMNGAFGHKIYNGTALSYMNMGSFPDYNVMKGAPEQRIKDQTATDYWLENGDYVNFDYLTVGWNVPLGKLKKYIRYLRLSASVNNLATITAYSGLTPMINSSIVNSTLGVDDKRNYPVARSYSIGLNFQF</sequence>
<dbReference type="InterPro" id="IPR023996">
    <property type="entry name" value="TonB-dep_OMP_SusC/RagA"/>
</dbReference>
<dbReference type="Proteomes" id="UP001320603">
    <property type="component" value="Chromosome"/>
</dbReference>
<keyword evidence="4 8" id="KW-0812">Transmembrane</keyword>
<feature type="domain" description="TonB-dependent receptor-like beta-barrel" evidence="10">
    <location>
        <begin position="294"/>
        <end position="864"/>
    </location>
</feature>
<evidence type="ECO:0000259" key="10">
    <source>
        <dbReference type="Pfam" id="PF00593"/>
    </source>
</evidence>
<evidence type="ECO:0000256" key="7">
    <source>
        <dbReference type="ARBA" id="ARBA00023237"/>
    </source>
</evidence>
<evidence type="ECO:0000256" key="8">
    <source>
        <dbReference type="PROSITE-ProRule" id="PRU01360"/>
    </source>
</evidence>
<comment type="similarity">
    <text evidence="8 9">Belongs to the TonB-dependent receptor family.</text>
</comment>